<dbReference type="AlphaFoldDB" id="A0A852YMF6"/>
<dbReference type="EMBL" id="JACBZY010000001">
    <property type="protein sequence ID" value="NYH00369.1"/>
    <property type="molecule type" value="Genomic_DNA"/>
</dbReference>
<keyword evidence="3" id="KW-1185">Reference proteome</keyword>
<dbReference type="SUPFAM" id="SSF159888">
    <property type="entry name" value="YdhG-like"/>
    <property type="match status" value="1"/>
</dbReference>
<proteinExistence type="predicted"/>
<comment type="caution">
    <text evidence="2">The sequence shown here is derived from an EMBL/GenBank/DDBJ whole genome shotgun (WGS) entry which is preliminary data.</text>
</comment>
<dbReference type="Gene3D" id="3.90.1150.200">
    <property type="match status" value="1"/>
</dbReference>
<reference evidence="2 3" key="1">
    <citation type="submission" date="2020-07" db="EMBL/GenBank/DDBJ databases">
        <title>Sequencing the genomes of 1000 actinobacteria strains.</title>
        <authorList>
            <person name="Klenk H.-P."/>
        </authorList>
    </citation>
    <scope>NUCLEOTIDE SEQUENCE [LARGE SCALE GENOMIC DNA]</scope>
    <source>
        <strain evidence="2 3">DSM 23141</strain>
    </source>
</reference>
<evidence type="ECO:0000259" key="1">
    <source>
        <dbReference type="Pfam" id="PF08818"/>
    </source>
</evidence>
<feature type="domain" description="YdhG-like" evidence="1">
    <location>
        <begin position="21"/>
        <end position="109"/>
    </location>
</feature>
<dbReference type="InterPro" id="IPR014922">
    <property type="entry name" value="YdhG-like"/>
</dbReference>
<gene>
    <name evidence="2" type="ORF">BJ979_002994</name>
</gene>
<dbReference type="RefSeq" id="WP_179569154.1">
    <property type="nucleotide sequence ID" value="NZ_JACBZY010000001.1"/>
</dbReference>
<dbReference type="Pfam" id="PF08818">
    <property type="entry name" value="DUF1801"/>
    <property type="match status" value="1"/>
</dbReference>
<name>A0A852YMF6_9MICO</name>
<protein>
    <submittedName>
        <fullName evidence="2">Uncharacterized protein YdhG (YjbR/CyaY superfamily)</fullName>
    </submittedName>
</protein>
<sequence length="118" mass="13339">MTAAAKPDIDAYIAERPAEVRPLLQQLRERIHAAVPGAGETIKYGMPTFELPNGYRMYFGAWAKHVGIYPVPRGDDDFEAEVGPYRHAKDTVRFPFREPMPWELVDRIAALVAARQKS</sequence>
<evidence type="ECO:0000313" key="2">
    <source>
        <dbReference type="EMBL" id="NYH00369.1"/>
    </source>
</evidence>
<evidence type="ECO:0000313" key="3">
    <source>
        <dbReference type="Proteomes" id="UP000553888"/>
    </source>
</evidence>
<dbReference type="Proteomes" id="UP000553888">
    <property type="component" value="Unassembled WGS sequence"/>
</dbReference>
<organism evidence="2 3">
    <name type="scientific">Schumannella luteola</name>
    <dbReference type="NCBI Taxonomy" id="472059"/>
    <lineage>
        <taxon>Bacteria</taxon>
        <taxon>Bacillati</taxon>
        <taxon>Actinomycetota</taxon>
        <taxon>Actinomycetes</taxon>
        <taxon>Micrococcales</taxon>
        <taxon>Microbacteriaceae</taxon>
        <taxon>Schumannella</taxon>
    </lineage>
</organism>
<accession>A0A852YMF6</accession>